<dbReference type="EMBL" id="CASHSV030000311">
    <property type="protein sequence ID" value="CAJ2659607.1"/>
    <property type="molecule type" value="Genomic_DNA"/>
</dbReference>
<evidence type="ECO:0000313" key="1">
    <source>
        <dbReference type="EMBL" id="CAJ2659607.1"/>
    </source>
</evidence>
<keyword evidence="2" id="KW-1185">Reference proteome</keyword>
<reference evidence="1" key="1">
    <citation type="submission" date="2023-10" db="EMBL/GenBank/DDBJ databases">
        <authorList>
            <person name="Rodriguez Cubillos JULIANA M."/>
            <person name="De Vega J."/>
        </authorList>
    </citation>
    <scope>NUCLEOTIDE SEQUENCE</scope>
</reference>
<accession>A0ACB0KT95</accession>
<gene>
    <name evidence="1" type="ORF">MILVUS5_LOCUS25731</name>
</gene>
<name>A0ACB0KT95_TRIPR</name>
<proteinExistence type="predicted"/>
<organism evidence="1 2">
    <name type="scientific">Trifolium pratense</name>
    <name type="common">Red clover</name>
    <dbReference type="NCBI Taxonomy" id="57577"/>
    <lineage>
        <taxon>Eukaryota</taxon>
        <taxon>Viridiplantae</taxon>
        <taxon>Streptophyta</taxon>
        <taxon>Embryophyta</taxon>
        <taxon>Tracheophyta</taxon>
        <taxon>Spermatophyta</taxon>
        <taxon>Magnoliopsida</taxon>
        <taxon>eudicotyledons</taxon>
        <taxon>Gunneridae</taxon>
        <taxon>Pentapetalae</taxon>
        <taxon>rosids</taxon>
        <taxon>fabids</taxon>
        <taxon>Fabales</taxon>
        <taxon>Fabaceae</taxon>
        <taxon>Papilionoideae</taxon>
        <taxon>50 kb inversion clade</taxon>
        <taxon>NPAAA clade</taxon>
        <taxon>Hologalegina</taxon>
        <taxon>IRL clade</taxon>
        <taxon>Trifolieae</taxon>
        <taxon>Trifolium</taxon>
    </lineage>
</organism>
<comment type="caution">
    <text evidence="1">The sequence shown here is derived from an EMBL/GenBank/DDBJ whole genome shotgun (WGS) entry which is preliminary data.</text>
</comment>
<dbReference type="Proteomes" id="UP001177021">
    <property type="component" value="Unassembled WGS sequence"/>
</dbReference>
<protein>
    <submittedName>
        <fullName evidence="1">Uncharacterized protein</fullName>
    </submittedName>
</protein>
<evidence type="ECO:0000313" key="2">
    <source>
        <dbReference type="Proteomes" id="UP001177021"/>
    </source>
</evidence>
<sequence>MGRVFVPFADINDMMEEGQEDAGIPGEEPVHNVVNEDLPHAPDIEGFSAPQYDENVLSEMLCRMDLCNQAGIDMEDNYDTSSALWQQTMVYRVIRPGYFFSRYQTMQDFDETYIRRIDRMNATHEVNRATYIRQRRAADLPDEGPSYVPFPRGMPRFDDDHVRPDRD</sequence>